<protein>
    <recommendedName>
        <fullName evidence="12">Butyryl-CoA dehydrogenase</fullName>
    </recommendedName>
</protein>
<dbReference type="InterPro" id="IPR006091">
    <property type="entry name" value="Acyl-CoA_Oxase/DH_mid-dom"/>
</dbReference>
<dbReference type="PIRSF" id="PIRSF016578">
    <property type="entry name" value="HsaA"/>
    <property type="match status" value="1"/>
</dbReference>
<keyword evidence="4 6" id="KW-0274">FAD</keyword>
<evidence type="ECO:0000259" key="8">
    <source>
        <dbReference type="Pfam" id="PF02770"/>
    </source>
</evidence>
<feature type="domain" description="Acyl-CoA oxidase/dehydrogenase middle" evidence="8">
    <location>
        <begin position="127"/>
        <end position="228"/>
    </location>
</feature>
<dbReference type="PROSITE" id="PS00073">
    <property type="entry name" value="ACYL_COA_DH_2"/>
    <property type="match status" value="1"/>
</dbReference>
<dbReference type="FunFam" id="2.40.110.10:FF:000009">
    <property type="entry name" value="Acyl-CoA dehydrogenase"/>
    <property type="match status" value="1"/>
</dbReference>
<organism evidence="10 11">
    <name type="scientific">Nesterenkonia xinjiangensis</name>
    <dbReference type="NCBI Taxonomy" id="225327"/>
    <lineage>
        <taxon>Bacteria</taxon>
        <taxon>Bacillati</taxon>
        <taxon>Actinomycetota</taxon>
        <taxon>Actinomycetes</taxon>
        <taxon>Micrococcales</taxon>
        <taxon>Micrococcaceae</taxon>
        <taxon>Nesterenkonia</taxon>
    </lineage>
</organism>
<dbReference type="GO" id="GO:0003995">
    <property type="term" value="F:acyl-CoA dehydrogenase activity"/>
    <property type="evidence" value="ECO:0007669"/>
    <property type="project" value="InterPro"/>
</dbReference>
<name>A0A7Z0GJC6_9MICC</name>
<evidence type="ECO:0008006" key="12">
    <source>
        <dbReference type="Google" id="ProtNLM"/>
    </source>
</evidence>
<comment type="caution">
    <text evidence="10">The sequence shown here is derived from an EMBL/GenBank/DDBJ whole genome shotgun (WGS) entry which is preliminary data.</text>
</comment>
<proteinExistence type="inferred from homology"/>
<dbReference type="InterPro" id="IPR009100">
    <property type="entry name" value="AcylCoA_DH/oxidase_NM_dom_sf"/>
</dbReference>
<evidence type="ECO:0000256" key="1">
    <source>
        <dbReference type="ARBA" id="ARBA00001974"/>
    </source>
</evidence>
<evidence type="ECO:0000256" key="6">
    <source>
        <dbReference type="RuleBase" id="RU362125"/>
    </source>
</evidence>
<dbReference type="InterPro" id="IPR009075">
    <property type="entry name" value="AcylCo_DH/oxidase_C"/>
</dbReference>
<keyword evidence="5 6" id="KW-0560">Oxidoreductase</keyword>
<comment type="cofactor">
    <cofactor evidence="1 6">
        <name>FAD</name>
        <dbReference type="ChEBI" id="CHEBI:57692"/>
    </cofactor>
</comment>
<dbReference type="InterPro" id="IPR037069">
    <property type="entry name" value="AcylCoA_DH/ox_N_sf"/>
</dbReference>
<keyword evidence="11" id="KW-1185">Reference proteome</keyword>
<gene>
    <name evidence="10" type="ORF">HNR09_000465</name>
</gene>
<keyword evidence="3 6" id="KW-0285">Flavoprotein</keyword>
<dbReference type="Pfam" id="PF00441">
    <property type="entry name" value="Acyl-CoA_dh_1"/>
    <property type="match status" value="1"/>
</dbReference>
<comment type="similarity">
    <text evidence="2 6">Belongs to the acyl-CoA dehydrogenase family.</text>
</comment>
<sequence>MPQSMDHMLSEEHQALVGAVRDFTREVVAPVSATHDEAHSFPYEVVSQMAGMGLFGLPFPEEHGGQGGDYFALCLALEELAKVDQSVAITLEAGVSLGAMPIYRFGTPEQKERWLPELTRGERLAGFGLTESEAGSDAGGTRTRAVLEDGEWVIDGTKEFITNSGTDITSLVTVTAVTGERTLGDGSVKKEISTILVPTDTPGFTAEPAYDKVGWNASDTHPLTLRNVRVPEENLLGERGRGYANFLGILDEGRIAIAALATGAAQGCVDESVRYAQERETFGAPIGSNQAISFKIARMQARAHSARLAYYDAAARMLAGKPFKTEAAIAKLIAGEAAMDNARDATQVFGGYGFINEFVVARHYRDSKILEVGEGTTEVQLMLIARSLGLD</sequence>
<feature type="domain" description="Acyl-CoA dehydrogenase/oxidase N-terminal" evidence="9">
    <location>
        <begin position="10"/>
        <end position="122"/>
    </location>
</feature>
<dbReference type="GO" id="GO:0050660">
    <property type="term" value="F:flavin adenine dinucleotide binding"/>
    <property type="evidence" value="ECO:0007669"/>
    <property type="project" value="InterPro"/>
</dbReference>
<evidence type="ECO:0000259" key="9">
    <source>
        <dbReference type="Pfam" id="PF02771"/>
    </source>
</evidence>
<dbReference type="Gene3D" id="1.20.140.10">
    <property type="entry name" value="Butyryl-CoA Dehydrogenase, subunit A, domain 3"/>
    <property type="match status" value="1"/>
</dbReference>
<dbReference type="PANTHER" id="PTHR43884">
    <property type="entry name" value="ACYL-COA DEHYDROGENASE"/>
    <property type="match status" value="1"/>
</dbReference>
<dbReference type="PROSITE" id="PS00072">
    <property type="entry name" value="ACYL_COA_DH_1"/>
    <property type="match status" value="1"/>
</dbReference>
<dbReference type="InterPro" id="IPR036250">
    <property type="entry name" value="AcylCo_DH-like_C"/>
</dbReference>
<dbReference type="Gene3D" id="1.10.540.10">
    <property type="entry name" value="Acyl-CoA dehydrogenase/oxidase, N-terminal domain"/>
    <property type="match status" value="1"/>
</dbReference>
<evidence type="ECO:0000256" key="3">
    <source>
        <dbReference type="ARBA" id="ARBA00022630"/>
    </source>
</evidence>
<dbReference type="InterPro" id="IPR013786">
    <property type="entry name" value="AcylCoA_DH/ox_N"/>
</dbReference>
<dbReference type="Proteomes" id="UP000535437">
    <property type="component" value="Unassembled WGS sequence"/>
</dbReference>
<dbReference type="FunFam" id="1.10.540.10:FF:000002">
    <property type="entry name" value="Acyl-CoA dehydrogenase FadE19"/>
    <property type="match status" value="1"/>
</dbReference>
<dbReference type="Gene3D" id="2.40.110.10">
    <property type="entry name" value="Butyryl-CoA Dehydrogenase, subunit A, domain 2"/>
    <property type="match status" value="1"/>
</dbReference>
<evidence type="ECO:0000256" key="4">
    <source>
        <dbReference type="ARBA" id="ARBA00022827"/>
    </source>
</evidence>
<dbReference type="Pfam" id="PF02770">
    <property type="entry name" value="Acyl-CoA_dh_M"/>
    <property type="match status" value="1"/>
</dbReference>
<evidence type="ECO:0000313" key="10">
    <source>
        <dbReference type="EMBL" id="NYJ77054.1"/>
    </source>
</evidence>
<dbReference type="InterPro" id="IPR006089">
    <property type="entry name" value="Acyl-CoA_DH_CS"/>
</dbReference>
<dbReference type="SUPFAM" id="SSF56645">
    <property type="entry name" value="Acyl-CoA dehydrogenase NM domain-like"/>
    <property type="match status" value="1"/>
</dbReference>
<evidence type="ECO:0000259" key="7">
    <source>
        <dbReference type="Pfam" id="PF00441"/>
    </source>
</evidence>
<dbReference type="SUPFAM" id="SSF47203">
    <property type="entry name" value="Acyl-CoA dehydrogenase C-terminal domain-like"/>
    <property type="match status" value="1"/>
</dbReference>
<dbReference type="Pfam" id="PF02771">
    <property type="entry name" value="Acyl-CoA_dh_N"/>
    <property type="match status" value="1"/>
</dbReference>
<accession>A0A7Z0GJC6</accession>
<dbReference type="InterPro" id="IPR046373">
    <property type="entry name" value="Acyl-CoA_Oxase/DH_mid-dom_sf"/>
</dbReference>
<dbReference type="PANTHER" id="PTHR43884:SF12">
    <property type="entry name" value="ISOVALERYL-COA DEHYDROGENASE, MITOCHONDRIAL-RELATED"/>
    <property type="match status" value="1"/>
</dbReference>
<dbReference type="AlphaFoldDB" id="A0A7Z0GJC6"/>
<evidence type="ECO:0000256" key="2">
    <source>
        <dbReference type="ARBA" id="ARBA00009347"/>
    </source>
</evidence>
<dbReference type="FunFam" id="1.20.140.10:FF:000001">
    <property type="entry name" value="Acyl-CoA dehydrogenase"/>
    <property type="match status" value="1"/>
</dbReference>
<evidence type="ECO:0000313" key="11">
    <source>
        <dbReference type="Proteomes" id="UP000535437"/>
    </source>
</evidence>
<feature type="domain" description="Acyl-CoA dehydrogenase/oxidase C-terminal" evidence="7">
    <location>
        <begin position="240"/>
        <end position="388"/>
    </location>
</feature>
<evidence type="ECO:0000256" key="5">
    <source>
        <dbReference type="ARBA" id="ARBA00023002"/>
    </source>
</evidence>
<dbReference type="EMBL" id="JACCFY010000001">
    <property type="protein sequence ID" value="NYJ77054.1"/>
    <property type="molecule type" value="Genomic_DNA"/>
</dbReference>
<reference evidence="10 11" key="1">
    <citation type="submission" date="2020-07" db="EMBL/GenBank/DDBJ databases">
        <title>Sequencing the genomes of 1000 actinobacteria strains.</title>
        <authorList>
            <person name="Klenk H.-P."/>
        </authorList>
    </citation>
    <scope>NUCLEOTIDE SEQUENCE [LARGE SCALE GENOMIC DNA]</scope>
    <source>
        <strain evidence="10 11">DSM 15475</strain>
    </source>
</reference>